<feature type="compositionally biased region" description="Basic residues" evidence="2">
    <location>
        <begin position="30"/>
        <end position="40"/>
    </location>
</feature>
<feature type="region of interest" description="Disordered" evidence="2">
    <location>
        <begin position="944"/>
        <end position="968"/>
    </location>
</feature>
<evidence type="ECO:0000313" key="5">
    <source>
        <dbReference type="RefSeq" id="XP_013405485.1"/>
    </source>
</evidence>
<dbReference type="AlphaFoldDB" id="A0A1S3J525"/>
<evidence type="ECO:0000256" key="2">
    <source>
        <dbReference type="SAM" id="MobiDB-lite"/>
    </source>
</evidence>
<dbReference type="Pfam" id="PF15386">
    <property type="entry name" value="Tantalus"/>
    <property type="match status" value="1"/>
</dbReference>
<feature type="compositionally biased region" description="Acidic residues" evidence="2">
    <location>
        <begin position="1"/>
        <end position="10"/>
    </location>
</feature>
<dbReference type="STRING" id="7574.A0A1S3J525"/>
<evidence type="ECO:0000256" key="1">
    <source>
        <dbReference type="ARBA" id="ARBA00022553"/>
    </source>
</evidence>
<feature type="region of interest" description="Disordered" evidence="2">
    <location>
        <begin position="343"/>
        <end position="419"/>
    </location>
</feature>
<feature type="domain" description="Tantalus-like" evidence="3">
    <location>
        <begin position="409"/>
        <end position="450"/>
    </location>
</feature>
<dbReference type="Proteomes" id="UP000085678">
    <property type="component" value="Unplaced"/>
</dbReference>
<gene>
    <name evidence="5" type="primary">LOC106170237</name>
</gene>
<feature type="compositionally biased region" description="Basic and acidic residues" evidence="2">
    <location>
        <begin position="208"/>
        <end position="226"/>
    </location>
</feature>
<keyword evidence="4" id="KW-1185">Reference proteome</keyword>
<feature type="region of interest" description="Disordered" evidence="2">
    <location>
        <begin position="1"/>
        <end position="237"/>
    </location>
</feature>
<proteinExistence type="predicted"/>
<feature type="compositionally biased region" description="Basic residues" evidence="2">
    <location>
        <begin position="70"/>
        <end position="81"/>
    </location>
</feature>
<name>A0A1S3J525_LINAN</name>
<feature type="compositionally biased region" description="Acidic residues" evidence="2">
    <location>
        <begin position="351"/>
        <end position="360"/>
    </location>
</feature>
<feature type="region of interest" description="Disordered" evidence="2">
    <location>
        <begin position="468"/>
        <end position="491"/>
    </location>
</feature>
<feature type="region of interest" description="Disordered" evidence="2">
    <location>
        <begin position="798"/>
        <end position="832"/>
    </location>
</feature>
<feature type="compositionally biased region" description="Polar residues" evidence="2">
    <location>
        <begin position="741"/>
        <end position="766"/>
    </location>
</feature>
<dbReference type="OrthoDB" id="6163216at2759"/>
<dbReference type="RefSeq" id="XP_013405485.1">
    <property type="nucleotide sequence ID" value="XM_013550031.1"/>
</dbReference>
<feature type="compositionally biased region" description="Basic and acidic residues" evidence="2">
    <location>
        <begin position="158"/>
        <end position="173"/>
    </location>
</feature>
<dbReference type="InParanoid" id="A0A1S3J525"/>
<reference evidence="5" key="1">
    <citation type="submission" date="2025-08" db="UniProtKB">
        <authorList>
            <consortium name="RefSeq"/>
        </authorList>
    </citation>
    <scope>IDENTIFICATION</scope>
    <source>
        <tissue evidence="5">Gonads</tissue>
    </source>
</reference>
<keyword evidence="1" id="KW-0597">Phosphoprotein</keyword>
<feature type="compositionally biased region" description="Basic residues" evidence="2">
    <location>
        <begin position="135"/>
        <end position="157"/>
    </location>
</feature>
<dbReference type="InterPro" id="IPR028149">
    <property type="entry name" value="Tantalus-like"/>
</dbReference>
<dbReference type="KEGG" id="lak:106170237"/>
<feature type="region of interest" description="Disordered" evidence="2">
    <location>
        <begin position="572"/>
        <end position="611"/>
    </location>
</feature>
<feature type="region of interest" description="Disordered" evidence="2">
    <location>
        <begin position="738"/>
        <end position="784"/>
    </location>
</feature>
<feature type="region of interest" description="Disordered" evidence="2">
    <location>
        <begin position="276"/>
        <end position="296"/>
    </location>
</feature>
<sequence>MESWELDLPDFEVPTFESPKAKKDASSKQQGRRRSLRLLKRQSTDVGGESPGVGLGTYYDDSAVIVPAKVQRRRSTNRRSRAAAPLDPPITDLENEISEQADRSETVSVLQSIYDDGEDTENTDTNQCTEPILSRGRKVNGGKSGRRPKARGKKKSCKNLDSRPSEEELETRTDSFSSELLHLQTDKTDVENNPIQESIDIEQPVLRNDWESENVEKDHQDSHCDGETAPAAHPSSELNISDLGTALETVNLSSNKDMVLPDEFSDLELPFCEEEDQKYEKKAKKESRRSKRRSSDFYVMEPTYSVEEELNDIDMIDSVEEEMETCRKSKRLKRKSIEIFRQSSTPKKDEWDEDDLDTAEETSKICSSDDQDMESLPQKESMDVLDEWDSNNLKSQMSSKCPKEAKGKQTRKRKSSEPSVEEIYLNKNFSMPPAKVWETIFENPLKNKAGVELMTSLKKMRRSIQFSEFAAPPSKTKSRHKKALGMGWKPPTKKSLEKIEKLLESKLAALDASLQRSPYNTVHEEIVPMQEEDFSSLDSDVDSTLAALATSVSRMSDVFLADDEEKFASLDSLVETKEPSNNESDTEEDDSANICEDNNRKNLGGSNVVNDEIDSNDSALFENTNSISHEAGRAGAGMIHMDSPLEELPEDEMISEKAEETYGTANAIATVPTNEQDQDDVFFTPMKWAPLGAKPPNESHKSTVSSLSDTDLTFRTCRSETISATETDYEVFKTPKAESRCNVNHSADSLEQSDISEQSENSTSFQGDVDSIDSSDHYNLDTSNNSLNTAMMMLLNSSKETSSSETDDSESTLSSLQSPRDVFSMSGVGDALLSDGDEEENALLEESSANSSSFSDYDSPGELYRASLLLDVPPCASVEKKNACILARSLQLLSYRKLEESRSPVSESSRSTQHVHWSNRPVQMILYDDSIQCSSLDDTLLYPVPEAPQTKSSDGENILGPSLNSWEL</sequence>
<evidence type="ECO:0000259" key="3">
    <source>
        <dbReference type="Pfam" id="PF15386"/>
    </source>
</evidence>
<accession>A0A1S3J525</accession>
<evidence type="ECO:0000313" key="4">
    <source>
        <dbReference type="Proteomes" id="UP000085678"/>
    </source>
</evidence>
<feature type="compositionally biased region" description="Basic residues" evidence="2">
    <location>
        <begin position="281"/>
        <end position="292"/>
    </location>
</feature>
<feature type="compositionally biased region" description="Polar residues" evidence="2">
    <location>
        <begin position="390"/>
        <end position="399"/>
    </location>
</feature>
<protein>
    <submittedName>
        <fullName evidence="5">Uncharacterized protein LOC106170237</fullName>
    </submittedName>
</protein>
<organism evidence="4 5">
    <name type="scientific">Lingula anatina</name>
    <name type="common">Brachiopod</name>
    <name type="synonym">Lingula unguis</name>
    <dbReference type="NCBI Taxonomy" id="7574"/>
    <lineage>
        <taxon>Eukaryota</taxon>
        <taxon>Metazoa</taxon>
        <taxon>Spiralia</taxon>
        <taxon>Lophotrochozoa</taxon>
        <taxon>Brachiopoda</taxon>
        <taxon>Linguliformea</taxon>
        <taxon>Lingulata</taxon>
        <taxon>Lingulida</taxon>
        <taxon>Linguloidea</taxon>
        <taxon>Lingulidae</taxon>
        <taxon>Lingula</taxon>
    </lineage>
</organism>
<dbReference type="GeneID" id="106170237"/>